<proteinExistence type="inferred from homology"/>
<dbReference type="InterPro" id="IPR005146">
    <property type="entry name" value="B3/B4_tRNA-bd"/>
</dbReference>
<dbReference type="InterPro" id="IPR004531">
    <property type="entry name" value="Phe-tRNA-synth_IIc_bsu_arc_euk"/>
</dbReference>
<dbReference type="PROSITE" id="PS51483">
    <property type="entry name" value="B5"/>
    <property type="match status" value="1"/>
</dbReference>
<comment type="subcellular location">
    <subcellularLocation>
        <location evidence="2">Cytoplasm</location>
    </subcellularLocation>
</comment>
<dbReference type="CDD" id="cd00769">
    <property type="entry name" value="PheRS_beta_core"/>
    <property type="match status" value="1"/>
</dbReference>
<dbReference type="InParanoid" id="F2U661"/>
<evidence type="ECO:0000256" key="14">
    <source>
        <dbReference type="ARBA" id="ARBA00033189"/>
    </source>
</evidence>
<dbReference type="AlphaFoldDB" id="F2U661"/>
<evidence type="ECO:0000256" key="7">
    <source>
        <dbReference type="ARBA" id="ARBA00022598"/>
    </source>
</evidence>
<feature type="domain" description="B5" evidence="16">
    <location>
        <begin position="306"/>
        <end position="385"/>
    </location>
</feature>
<evidence type="ECO:0000256" key="2">
    <source>
        <dbReference type="ARBA" id="ARBA00004496"/>
    </source>
</evidence>
<dbReference type="Gene3D" id="3.30.56.10">
    <property type="match status" value="2"/>
</dbReference>
<evidence type="ECO:0000256" key="12">
    <source>
        <dbReference type="ARBA" id="ARBA00022917"/>
    </source>
</evidence>
<evidence type="ECO:0000259" key="16">
    <source>
        <dbReference type="PROSITE" id="PS51483"/>
    </source>
</evidence>
<name>F2U661_SALR5</name>
<dbReference type="OMA" id="FPGRCAN"/>
<dbReference type="Pfam" id="PF18262">
    <property type="entry name" value="PhetRS_B1"/>
    <property type="match status" value="1"/>
</dbReference>
<dbReference type="FunFam" id="3.30.930.10:FF:000059">
    <property type="entry name" value="phenylalanine--tRNA ligase beta subunit"/>
    <property type="match status" value="1"/>
</dbReference>
<dbReference type="EC" id="6.1.1.20" evidence="5"/>
<dbReference type="InterPro" id="IPR041616">
    <property type="entry name" value="PheRS_beta_core"/>
</dbReference>
<reference evidence="17" key="1">
    <citation type="submission" date="2009-08" db="EMBL/GenBank/DDBJ databases">
        <title>Annotation of Salpingoeca rosetta.</title>
        <authorList>
            <consortium name="The Broad Institute Genome Sequencing Platform"/>
            <person name="Russ C."/>
            <person name="Cuomo C."/>
            <person name="Burger G."/>
            <person name="Gray M.W."/>
            <person name="Holland P.W.H."/>
            <person name="King N."/>
            <person name="Lang F.B.F."/>
            <person name="Roger A.J."/>
            <person name="Ruiz-Trillo I."/>
            <person name="Young S.K."/>
            <person name="Zeng Q."/>
            <person name="Gargeya S."/>
            <person name="Alvarado L."/>
            <person name="Berlin A."/>
            <person name="Chapman S.B."/>
            <person name="Chen Z."/>
            <person name="Freedman E."/>
            <person name="Gellesch M."/>
            <person name="Goldberg J."/>
            <person name="Griggs A."/>
            <person name="Gujja S."/>
            <person name="Heilman E."/>
            <person name="Heiman D."/>
            <person name="Howarth C."/>
            <person name="Mehta T."/>
            <person name="Neiman D."/>
            <person name="Pearson M."/>
            <person name="Roberts A."/>
            <person name="Saif S."/>
            <person name="Shea T."/>
            <person name="Shenoy N."/>
            <person name="Sisk P."/>
            <person name="Stolte C."/>
            <person name="Sykes S."/>
            <person name="White J."/>
            <person name="Yandava C."/>
            <person name="Haas B."/>
            <person name="Nusbaum C."/>
            <person name="Birren B."/>
        </authorList>
    </citation>
    <scope>NUCLEOTIDE SEQUENCE [LARGE SCALE GENOMIC DNA]</scope>
    <source>
        <strain evidence="17">ATCC 50818</strain>
    </source>
</reference>
<evidence type="ECO:0000256" key="3">
    <source>
        <dbReference type="ARBA" id="ARBA00007438"/>
    </source>
</evidence>
<dbReference type="FunFam" id="3.50.40.10:FF:000002">
    <property type="entry name" value="phenylalanine--tRNA ligase beta subunit"/>
    <property type="match status" value="1"/>
</dbReference>
<accession>F2U661</accession>
<dbReference type="InterPro" id="IPR045864">
    <property type="entry name" value="aa-tRNA-synth_II/BPL/LPL"/>
</dbReference>
<dbReference type="InterPro" id="IPR009061">
    <property type="entry name" value="DNA-bd_dom_put_sf"/>
</dbReference>
<dbReference type="FunCoup" id="F2U661">
    <property type="interactions" value="1535"/>
</dbReference>
<dbReference type="EMBL" id="GL832962">
    <property type="protein sequence ID" value="EGD83002.1"/>
    <property type="molecule type" value="Genomic_DNA"/>
</dbReference>
<evidence type="ECO:0000256" key="6">
    <source>
        <dbReference type="ARBA" id="ARBA00022490"/>
    </source>
</evidence>
<dbReference type="STRING" id="946362.F2U661"/>
<dbReference type="GO" id="GO:0006432">
    <property type="term" value="P:phenylalanyl-tRNA aminoacylation"/>
    <property type="evidence" value="ECO:0007669"/>
    <property type="project" value="InterPro"/>
</dbReference>
<evidence type="ECO:0000256" key="5">
    <source>
        <dbReference type="ARBA" id="ARBA00012814"/>
    </source>
</evidence>
<evidence type="ECO:0000313" key="17">
    <source>
        <dbReference type="EMBL" id="EGD83002.1"/>
    </source>
</evidence>
<dbReference type="GO" id="GO:0003723">
    <property type="term" value="F:RNA binding"/>
    <property type="evidence" value="ECO:0007669"/>
    <property type="project" value="InterPro"/>
</dbReference>
<comment type="catalytic activity">
    <reaction evidence="15">
        <text>tRNA(Phe) + L-phenylalanine + ATP = L-phenylalanyl-tRNA(Phe) + AMP + diphosphate + H(+)</text>
        <dbReference type="Rhea" id="RHEA:19413"/>
        <dbReference type="Rhea" id="RHEA-COMP:9668"/>
        <dbReference type="Rhea" id="RHEA-COMP:9699"/>
        <dbReference type="ChEBI" id="CHEBI:15378"/>
        <dbReference type="ChEBI" id="CHEBI:30616"/>
        <dbReference type="ChEBI" id="CHEBI:33019"/>
        <dbReference type="ChEBI" id="CHEBI:58095"/>
        <dbReference type="ChEBI" id="CHEBI:78442"/>
        <dbReference type="ChEBI" id="CHEBI:78531"/>
        <dbReference type="ChEBI" id="CHEBI:456215"/>
        <dbReference type="EC" id="6.1.1.20"/>
    </reaction>
</comment>
<dbReference type="GO" id="GO:0009328">
    <property type="term" value="C:phenylalanine-tRNA ligase complex"/>
    <property type="evidence" value="ECO:0007669"/>
    <property type="project" value="TreeGrafter"/>
</dbReference>
<evidence type="ECO:0000256" key="9">
    <source>
        <dbReference type="ARBA" id="ARBA00022741"/>
    </source>
</evidence>
<evidence type="ECO:0000256" key="13">
    <source>
        <dbReference type="ARBA" id="ARBA00023146"/>
    </source>
</evidence>
<dbReference type="OrthoDB" id="1698572at2759"/>
<dbReference type="KEGG" id="sre:PTSG_03638"/>
<keyword evidence="13 17" id="KW-0030">Aminoacyl-tRNA synthetase</keyword>
<protein>
    <recommendedName>
        <fullName evidence="5">phenylalanine--tRNA ligase</fullName>
        <ecNumber evidence="5">6.1.1.20</ecNumber>
    </recommendedName>
    <alternativeName>
        <fullName evidence="14">Phenylalanyl-tRNA synthetase beta subunit</fullName>
    </alternativeName>
</protein>
<comment type="subunit">
    <text evidence="4">Tetramer of two alpha and two beta subunits.</text>
</comment>
<evidence type="ECO:0000256" key="10">
    <source>
        <dbReference type="ARBA" id="ARBA00022840"/>
    </source>
</evidence>
<sequence length="601" mass="67058">MPTISVSPEALYKGLGRTMTEKEFDKLCFDYGLELEVEREDEEGRPSETGKLVYKVEIPANRYDLLCLEGLVRALRVYLGDIEAPRFKHVDMKPEDMQQLTITPATQSVRPFCVAAILRGVEFTQDVYERFIDLQDKLHQNICRRRALVAIGTHDLATITGPFVYDAQKPSDISFVPLRVPKKDENGNATNETEVPTREYTAAELMVEYEKDQQLKQYLHIIKDEEVYPVIRDANGVVLSLPPIINGNHSRITLDTKDVFIECTATDLTRAKIVLNMMVTMLPAKSIEPVHVTPPNGQESHVYPEFKYRTEKVSAGDIYRRMGIKKEQATPEQLAALLTKMQLRGKLVDADAIEVEIPPTRPDILHACDIWEDAAVAFGFDNIQATQPQVVTAGKQQPINKLSDHLRLITAQAGYAEALTFALCTRDDNFKNLRRPDDGKTACVIANPKTKDFQVARTNLLAGLLRTLHNNSAMPLPIQLFEISDVVLLDPSSDSGASNERRLAAVAMGKSPRFEALQGLLDYIMKMLEIPFDPSAVNPGSKAYCLLPTQDPAFLGELGAADIVYNGARVGVLGVVHPEVLQNFDLRYPVSAFELAVHPFL</sequence>
<comment type="cofactor">
    <cofactor evidence="1">
        <name>Mg(2+)</name>
        <dbReference type="ChEBI" id="CHEBI:18420"/>
    </cofactor>
</comment>
<dbReference type="InterPro" id="IPR045060">
    <property type="entry name" value="Phe-tRNA-ligase_IIc_bsu"/>
</dbReference>
<dbReference type="SUPFAM" id="SSF56037">
    <property type="entry name" value="PheT/TilS domain"/>
    <property type="match status" value="1"/>
</dbReference>
<keyword evidence="9" id="KW-0547">Nucleotide-binding</keyword>
<gene>
    <name evidence="17" type="ORF">PTSG_03638</name>
</gene>
<dbReference type="GO" id="GO:0004826">
    <property type="term" value="F:phenylalanine-tRNA ligase activity"/>
    <property type="evidence" value="ECO:0007669"/>
    <property type="project" value="UniProtKB-EC"/>
</dbReference>
<keyword evidence="10" id="KW-0067">ATP-binding</keyword>
<evidence type="ECO:0000256" key="1">
    <source>
        <dbReference type="ARBA" id="ARBA00001946"/>
    </source>
</evidence>
<dbReference type="GO" id="GO:0005524">
    <property type="term" value="F:ATP binding"/>
    <property type="evidence" value="ECO:0007669"/>
    <property type="project" value="UniProtKB-KW"/>
</dbReference>
<dbReference type="GO" id="GO:0000287">
    <property type="term" value="F:magnesium ion binding"/>
    <property type="evidence" value="ECO:0007669"/>
    <property type="project" value="InterPro"/>
</dbReference>
<dbReference type="InterPro" id="IPR020825">
    <property type="entry name" value="Phe-tRNA_synthase-like_B3/B4"/>
</dbReference>
<dbReference type="SMART" id="SM00873">
    <property type="entry name" value="B3_4"/>
    <property type="match status" value="1"/>
</dbReference>
<dbReference type="RefSeq" id="XP_004995366.1">
    <property type="nucleotide sequence ID" value="XM_004995309.1"/>
</dbReference>
<evidence type="ECO:0000256" key="15">
    <source>
        <dbReference type="ARBA" id="ARBA00049255"/>
    </source>
</evidence>
<evidence type="ECO:0000313" key="18">
    <source>
        <dbReference type="Proteomes" id="UP000007799"/>
    </source>
</evidence>
<dbReference type="PANTHER" id="PTHR10947:SF0">
    <property type="entry name" value="PHENYLALANINE--TRNA LIGASE BETA SUBUNIT"/>
    <property type="match status" value="1"/>
</dbReference>
<keyword evidence="7" id="KW-0436">Ligase</keyword>
<keyword evidence="12" id="KW-0648">Protein biosynthesis</keyword>
<dbReference type="InterPro" id="IPR040659">
    <property type="entry name" value="PhetRS_B1"/>
</dbReference>
<dbReference type="Proteomes" id="UP000007799">
    <property type="component" value="Unassembled WGS sequence"/>
</dbReference>
<keyword evidence="8" id="KW-0479">Metal-binding</keyword>
<dbReference type="Pfam" id="PF17759">
    <property type="entry name" value="tRNA_synthFbeta"/>
    <property type="match status" value="1"/>
</dbReference>
<dbReference type="eggNOG" id="KOG2472">
    <property type="taxonomic scope" value="Eukaryota"/>
</dbReference>
<dbReference type="NCBIfam" id="TIGR00471">
    <property type="entry name" value="pheT_arch"/>
    <property type="match status" value="1"/>
</dbReference>
<organism evidence="18">
    <name type="scientific">Salpingoeca rosetta (strain ATCC 50818 / BSB-021)</name>
    <dbReference type="NCBI Taxonomy" id="946362"/>
    <lineage>
        <taxon>Eukaryota</taxon>
        <taxon>Choanoflagellata</taxon>
        <taxon>Craspedida</taxon>
        <taxon>Salpingoecidae</taxon>
        <taxon>Salpingoeca</taxon>
    </lineage>
</organism>
<keyword evidence="18" id="KW-1185">Reference proteome</keyword>
<dbReference type="Pfam" id="PF03484">
    <property type="entry name" value="B5"/>
    <property type="match status" value="1"/>
</dbReference>
<evidence type="ECO:0000256" key="11">
    <source>
        <dbReference type="ARBA" id="ARBA00022842"/>
    </source>
</evidence>
<dbReference type="InterPro" id="IPR005147">
    <property type="entry name" value="tRNA_synthase_B5-dom"/>
</dbReference>
<dbReference type="Pfam" id="PF03483">
    <property type="entry name" value="B3_4"/>
    <property type="match status" value="1"/>
</dbReference>
<dbReference type="GeneID" id="16075948"/>
<keyword evidence="11" id="KW-0460">Magnesium</keyword>
<dbReference type="Gene3D" id="3.30.930.10">
    <property type="entry name" value="Bira Bifunctional Protein, Domain 2"/>
    <property type="match status" value="1"/>
</dbReference>
<keyword evidence="6" id="KW-0963">Cytoplasm</keyword>
<dbReference type="Gene3D" id="3.50.40.10">
    <property type="entry name" value="Phenylalanyl-trna Synthetase, Chain B, domain 3"/>
    <property type="match status" value="1"/>
</dbReference>
<dbReference type="SUPFAM" id="SSF55681">
    <property type="entry name" value="Class II aaRS and biotin synthetases"/>
    <property type="match status" value="1"/>
</dbReference>
<dbReference type="PANTHER" id="PTHR10947">
    <property type="entry name" value="PHENYLALANYL-TRNA SYNTHETASE BETA CHAIN AND LEUCINE-RICH REPEAT-CONTAINING PROTEIN 47"/>
    <property type="match status" value="1"/>
</dbReference>
<dbReference type="SMART" id="SM00874">
    <property type="entry name" value="B5"/>
    <property type="match status" value="1"/>
</dbReference>
<evidence type="ECO:0000256" key="8">
    <source>
        <dbReference type="ARBA" id="ARBA00022723"/>
    </source>
</evidence>
<comment type="similarity">
    <text evidence="3">Belongs to the phenylalanyl-tRNA synthetase beta subunit family. Type 2 subfamily.</text>
</comment>
<evidence type="ECO:0000256" key="4">
    <source>
        <dbReference type="ARBA" id="ARBA00011209"/>
    </source>
</evidence>
<dbReference type="SUPFAM" id="SSF46955">
    <property type="entry name" value="Putative DNA-binding domain"/>
    <property type="match status" value="2"/>
</dbReference>